<evidence type="ECO:0000256" key="5">
    <source>
        <dbReference type="ARBA" id="ARBA00023136"/>
    </source>
</evidence>
<dbReference type="Proteomes" id="UP000279307">
    <property type="component" value="Chromosome 11"/>
</dbReference>
<dbReference type="AlphaFoldDB" id="A0A026WU54"/>
<evidence type="ECO:0000256" key="2">
    <source>
        <dbReference type="ARBA" id="ARBA00022475"/>
    </source>
</evidence>
<comment type="function">
    <text evidence="8">Gustatory receptor which mediates acceptance or avoidance behavior, depending on its substrates.</text>
</comment>
<evidence type="ECO:0000256" key="6">
    <source>
        <dbReference type="ARBA" id="ARBA00023170"/>
    </source>
</evidence>
<evidence type="ECO:0000256" key="4">
    <source>
        <dbReference type="ARBA" id="ARBA00022989"/>
    </source>
</evidence>
<evidence type="ECO:0000313" key="10">
    <source>
        <dbReference type="EMBL" id="RLU16424.1"/>
    </source>
</evidence>
<dbReference type="OrthoDB" id="6478931at2759"/>
<dbReference type="EMBL" id="QOIP01000011">
    <property type="protein sequence ID" value="RLU16424.1"/>
    <property type="molecule type" value="Genomic_DNA"/>
</dbReference>
<dbReference type="GO" id="GO:0008049">
    <property type="term" value="P:male courtship behavior"/>
    <property type="evidence" value="ECO:0007669"/>
    <property type="project" value="TreeGrafter"/>
</dbReference>
<evidence type="ECO:0000256" key="7">
    <source>
        <dbReference type="ARBA" id="ARBA00023224"/>
    </source>
</evidence>
<dbReference type="GO" id="GO:0007635">
    <property type="term" value="P:chemosensory behavior"/>
    <property type="evidence" value="ECO:0007669"/>
    <property type="project" value="TreeGrafter"/>
</dbReference>
<gene>
    <name evidence="10" type="ORF">DMN91_010492</name>
    <name evidence="9" type="ORF">X777_00366</name>
</gene>
<keyword evidence="4 8" id="KW-1133">Transmembrane helix</keyword>
<feature type="transmembrane region" description="Helical" evidence="8">
    <location>
        <begin position="201"/>
        <end position="224"/>
    </location>
</feature>
<dbReference type="GO" id="GO:0007165">
    <property type="term" value="P:signal transduction"/>
    <property type="evidence" value="ECO:0007669"/>
    <property type="project" value="UniProtKB-KW"/>
</dbReference>
<evidence type="ECO:0000256" key="3">
    <source>
        <dbReference type="ARBA" id="ARBA00022692"/>
    </source>
</evidence>
<dbReference type="Proteomes" id="UP000053097">
    <property type="component" value="Unassembled WGS sequence"/>
</dbReference>
<dbReference type="InterPro" id="IPR013604">
    <property type="entry name" value="7TM_chemorcpt"/>
</dbReference>
<dbReference type="GO" id="GO:0005886">
    <property type="term" value="C:plasma membrane"/>
    <property type="evidence" value="ECO:0007669"/>
    <property type="project" value="UniProtKB-SubCell"/>
</dbReference>
<evidence type="ECO:0000313" key="9">
    <source>
        <dbReference type="EMBL" id="EZA59523.1"/>
    </source>
</evidence>
<dbReference type="GO" id="GO:0030424">
    <property type="term" value="C:axon"/>
    <property type="evidence" value="ECO:0007669"/>
    <property type="project" value="TreeGrafter"/>
</dbReference>
<proteinExistence type="inferred from homology"/>
<protein>
    <recommendedName>
        <fullName evidence="8">Gustatory receptor</fullName>
    </recommendedName>
</protein>
<organism evidence="9 11">
    <name type="scientific">Ooceraea biroi</name>
    <name type="common">Clonal raider ant</name>
    <name type="synonym">Cerapachys biroi</name>
    <dbReference type="NCBI Taxonomy" id="2015173"/>
    <lineage>
        <taxon>Eukaryota</taxon>
        <taxon>Metazoa</taxon>
        <taxon>Ecdysozoa</taxon>
        <taxon>Arthropoda</taxon>
        <taxon>Hexapoda</taxon>
        <taxon>Insecta</taxon>
        <taxon>Pterygota</taxon>
        <taxon>Neoptera</taxon>
        <taxon>Endopterygota</taxon>
        <taxon>Hymenoptera</taxon>
        <taxon>Apocrita</taxon>
        <taxon>Aculeata</taxon>
        <taxon>Formicoidea</taxon>
        <taxon>Formicidae</taxon>
        <taxon>Dorylinae</taxon>
        <taxon>Ooceraea</taxon>
    </lineage>
</organism>
<comment type="caution">
    <text evidence="8">Lacks conserved residue(s) required for the propagation of feature annotation.</text>
</comment>
<keyword evidence="11" id="KW-1185">Reference proteome</keyword>
<feature type="transmembrane region" description="Helical" evidence="8">
    <location>
        <begin position="393"/>
        <end position="410"/>
    </location>
</feature>
<dbReference type="Pfam" id="PF08395">
    <property type="entry name" value="7tm_7"/>
    <property type="match status" value="1"/>
</dbReference>
<dbReference type="GO" id="GO:0043025">
    <property type="term" value="C:neuronal cell body"/>
    <property type="evidence" value="ECO:0007669"/>
    <property type="project" value="TreeGrafter"/>
</dbReference>
<keyword evidence="3 8" id="KW-0812">Transmembrane</keyword>
<feature type="transmembrane region" description="Helical" evidence="8">
    <location>
        <begin position="105"/>
        <end position="124"/>
    </location>
</feature>
<feature type="transmembrane region" description="Helical" evidence="8">
    <location>
        <begin position="359"/>
        <end position="381"/>
    </location>
</feature>
<dbReference type="EMBL" id="KK107105">
    <property type="protein sequence ID" value="EZA59523.1"/>
    <property type="molecule type" value="Genomic_DNA"/>
</dbReference>
<reference evidence="10" key="3">
    <citation type="submission" date="2018-07" db="EMBL/GenBank/DDBJ databases">
        <authorList>
            <person name="Mckenzie S.K."/>
            <person name="Kronauer D.J.C."/>
        </authorList>
    </citation>
    <scope>NUCLEOTIDE SEQUENCE</scope>
    <source>
        <strain evidence="10">Clonal line C1</strain>
    </source>
</reference>
<evidence type="ECO:0000256" key="1">
    <source>
        <dbReference type="ARBA" id="ARBA00004651"/>
    </source>
</evidence>
<keyword evidence="7 8" id="KW-0807">Transducer</keyword>
<keyword evidence="6 8" id="KW-0675">Receptor</keyword>
<dbReference type="PANTHER" id="PTHR21143">
    <property type="entry name" value="INVERTEBRATE GUSTATORY RECEPTOR"/>
    <property type="match status" value="1"/>
</dbReference>
<feature type="transmembrane region" description="Helical" evidence="8">
    <location>
        <begin position="244"/>
        <end position="264"/>
    </location>
</feature>
<dbReference type="OMA" id="WIFTVYS"/>
<accession>A0A026WU54</accession>
<name>A0A026WU54_OOCBI</name>
<keyword evidence="2 8" id="KW-1003">Cell membrane</keyword>
<sequence length="525" mass="59610">MQFTNYLARAPANILDETAPKPRKMHMRWNNFDKQQATNRANNKSSKVDEYDMNYDGASNKSVNSDLYQAVFPIYHLSKLSGVFPTRFVKLACGRYQGRLSGIDSVYSLFLLMCLIIAGIWGFWHDLRDGWEHSTRLKSQNTVIVTSSDVAGVMSLTAAAIVGSILRWKQVQTIIEKLVECDEKLGITSLEDWRKTRRHTILLTLSSVFYSITISSLDIYTWHYEVRLSKNLNDKGPINYLPLYFMYIVIMMMEVQYAIAVYNVSQRFLRLNTSLENILKSGRITDQFRKDLGLANYLRDQGQLVAYIRHTELGNARIRKSKVLDSSAANDGKSFTDNISQLVTVHALLCDAVALINTAYGVVTLVITITCLIHLIITPYFLIMEADGRREPLFLAVQGLWCIFHVWRLLMIVQPTYSATAQAKKTAVLVSQLLSANYDKEEDRKQLEIFSFQLLHQPLEFSACGLFTLDRTLVTSIAGAVTTYLVILLQFQRDDDTKGNFNNILKNATQILRNASLTTGKLGLN</sequence>
<evidence type="ECO:0000313" key="11">
    <source>
        <dbReference type="Proteomes" id="UP000053097"/>
    </source>
</evidence>
<reference evidence="10" key="2">
    <citation type="journal article" date="2018" name="Genome Res.">
        <title>The genomic architecture and molecular evolution of ant odorant receptors.</title>
        <authorList>
            <person name="McKenzie S.K."/>
            <person name="Kronauer D.J.C."/>
        </authorList>
    </citation>
    <scope>NUCLEOTIDE SEQUENCE [LARGE SCALE GENOMIC DNA]</scope>
    <source>
        <strain evidence="10">Clonal line C1</strain>
    </source>
</reference>
<dbReference type="GO" id="GO:0030425">
    <property type="term" value="C:dendrite"/>
    <property type="evidence" value="ECO:0007669"/>
    <property type="project" value="TreeGrafter"/>
</dbReference>
<dbReference type="PANTHER" id="PTHR21143:SF123">
    <property type="entry name" value="GUSTATORY RECEPTOR FOR SUGAR TASTE 43A-RELATED"/>
    <property type="match status" value="1"/>
</dbReference>
<comment type="subcellular location">
    <subcellularLocation>
        <location evidence="1 8">Cell membrane</location>
        <topology evidence="1 8">Multi-pass membrane protein</topology>
    </subcellularLocation>
</comment>
<dbReference type="GO" id="GO:0050909">
    <property type="term" value="P:sensory perception of taste"/>
    <property type="evidence" value="ECO:0007669"/>
    <property type="project" value="InterPro"/>
</dbReference>
<evidence type="ECO:0000256" key="8">
    <source>
        <dbReference type="RuleBase" id="RU363108"/>
    </source>
</evidence>
<comment type="similarity">
    <text evidence="8">Belongs to the insect chemoreceptor superfamily. Gustatory receptor (GR) family.</text>
</comment>
<reference evidence="9 11" key="1">
    <citation type="journal article" date="2014" name="Curr. Biol.">
        <title>The genome of the clonal raider ant Cerapachys biroi.</title>
        <authorList>
            <person name="Oxley P.R."/>
            <person name="Ji L."/>
            <person name="Fetter-Pruneda I."/>
            <person name="McKenzie S.K."/>
            <person name="Li C."/>
            <person name="Hu H."/>
            <person name="Zhang G."/>
            <person name="Kronauer D.J."/>
        </authorList>
    </citation>
    <scope>NUCLEOTIDE SEQUENCE [LARGE SCALE GENOMIC DNA]</scope>
</reference>
<feature type="transmembrane region" description="Helical" evidence="8">
    <location>
        <begin position="144"/>
        <end position="166"/>
    </location>
</feature>
<keyword evidence="5 8" id="KW-0472">Membrane</keyword>